<feature type="non-terminal residue" evidence="2">
    <location>
        <position position="1"/>
    </location>
</feature>
<name>A0ABN7W2E1_GIGMA</name>
<dbReference type="EMBL" id="CAJVQB010028991">
    <property type="protein sequence ID" value="CAG8813388.1"/>
    <property type="molecule type" value="Genomic_DNA"/>
</dbReference>
<feature type="compositionally biased region" description="Basic and acidic residues" evidence="1">
    <location>
        <begin position="58"/>
        <end position="70"/>
    </location>
</feature>
<keyword evidence="3" id="KW-1185">Reference proteome</keyword>
<comment type="caution">
    <text evidence="2">The sequence shown here is derived from an EMBL/GenBank/DDBJ whole genome shotgun (WGS) entry which is preliminary data.</text>
</comment>
<evidence type="ECO:0000313" key="3">
    <source>
        <dbReference type="Proteomes" id="UP000789901"/>
    </source>
</evidence>
<accession>A0ABN7W2E1</accession>
<evidence type="ECO:0000313" key="2">
    <source>
        <dbReference type="EMBL" id="CAG8813388.1"/>
    </source>
</evidence>
<organism evidence="2 3">
    <name type="scientific">Gigaspora margarita</name>
    <dbReference type="NCBI Taxonomy" id="4874"/>
    <lineage>
        <taxon>Eukaryota</taxon>
        <taxon>Fungi</taxon>
        <taxon>Fungi incertae sedis</taxon>
        <taxon>Mucoromycota</taxon>
        <taxon>Glomeromycotina</taxon>
        <taxon>Glomeromycetes</taxon>
        <taxon>Diversisporales</taxon>
        <taxon>Gigasporaceae</taxon>
        <taxon>Gigaspora</taxon>
    </lineage>
</organism>
<reference evidence="2 3" key="1">
    <citation type="submission" date="2021-06" db="EMBL/GenBank/DDBJ databases">
        <authorList>
            <person name="Kallberg Y."/>
            <person name="Tangrot J."/>
            <person name="Rosling A."/>
        </authorList>
    </citation>
    <scope>NUCLEOTIDE SEQUENCE [LARGE SCALE GENOMIC DNA]</scope>
    <source>
        <strain evidence="2 3">120-4 pot B 10/14</strain>
    </source>
</reference>
<dbReference type="Proteomes" id="UP000789901">
    <property type="component" value="Unassembled WGS sequence"/>
</dbReference>
<proteinExistence type="predicted"/>
<gene>
    <name evidence="2" type="ORF">GMARGA_LOCUS25777</name>
</gene>
<evidence type="ECO:0000256" key="1">
    <source>
        <dbReference type="SAM" id="MobiDB-lite"/>
    </source>
</evidence>
<feature type="region of interest" description="Disordered" evidence="1">
    <location>
        <begin position="54"/>
        <end position="83"/>
    </location>
</feature>
<sequence length="141" mass="16923">RSFLDSPRTLKTLQNLRRERFNSLIQSNEKVKPIRNNKEAFDWLQNLMPDSVRSISKGVKDDDKNEPEPKKPKRHRIMKERREDFDERAIPNLRPRILMYGFESIDPLTIFTLLDKYKRVVESDKKEIKKIETLINDNLKK</sequence>
<protein>
    <submittedName>
        <fullName evidence="2">12207_t:CDS:1</fullName>
    </submittedName>
</protein>